<proteinExistence type="predicted"/>
<sequence length="129" mass="13908">MSFTDSIKAVLTNYVGFSGRARRSEYWWFVVFSILVNVVARVLDSVLFDTSNGIIGGLLGLALFLPGLAVAVRRLHDTDRSGWWVLLALIPLIGAIVLIVFMAGDSKPGTNRFGPNPKEQGAVAPGFAS</sequence>
<dbReference type="GO" id="GO:0005886">
    <property type="term" value="C:plasma membrane"/>
    <property type="evidence" value="ECO:0007669"/>
    <property type="project" value="TreeGrafter"/>
</dbReference>
<feature type="transmembrane region" description="Helical" evidence="1">
    <location>
        <begin position="84"/>
        <end position="104"/>
    </location>
</feature>
<keyword evidence="1" id="KW-0472">Membrane</keyword>
<dbReference type="PANTHER" id="PTHR34980">
    <property type="entry name" value="INNER MEMBRANE PROTEIN-RELATED-RELATED"/>
    <property type="match status" value="1"/>
</dbReference>
<dbReference type="InterPro" id="IPR008523">
    <property type="entry name" value="DUF805"/>
</dbReference>
<feature type="transmembrane region" description="Helical" evidence="1">
    <location>
        <begin position="54"/>
        <end position="72"/>
    </location>
</feature>
<dbReference type="PANTHER" id="PTHR34980:SF2">
    <property type="entry name" value="INNER MEMBRANE PROTEIN YHAH-RELATED"/>
    <property type="match status" value="1"/>
</dbReference>
<evidence type="ECO:0000313" key="3">
    <source>
        <dbReference type="Proteomes" id="UP000198362"/>
    </source>
</evidence>
<dbReference type="OrthoDB" id="9812349at2"/>
<protein>
    <submittedName>
        <fullName evidence="2">Uncharacterized membrane protein YhaH, DUF805 family</fullName>
    </submittedName>
</protein>
<dbReference type="EMBL" id="FZPH01000027">
    <property type="protein sequence ID" value="SNT65814.1"/>
    <property type="molecule type" value="Genomic_DNA"/>
</dbReference>
<evidence type="ECO:0000313" key="2">
    <source>
        <dbReference type="EMBL" id="SNT65814.1"/>
    </source>
</evidence>
<name>A0A239PGV6_9ACTN</name>
<gene>
    <name evidence="2" type="ORF">SAMN05421812_12722</name>
</gene>
<accession>A0A239PGV6</accession>
<keyword evidence="1" id="KW-0812">Transmembrane</keyword>
<dbReference type="AlphaFoldDB" id="A0A239PGV6"/>
<keyword evidence="1" id="KW-1133">Transmembrane helix</keyword>
<feature type="transmembrane region" description="Helical" evidence="1">
    <location>
        <begin position="26"/>
        <end position="48"/>
    </location>
</feature>
<dbReference type="RefSeq" id="WP_089255483.1">
    <property type="nucleotide sequence ID" value="NZ_FZPH01000027.1"/>
</dbReference>
<organism evidence="2 3">
    <name type="scientific">Asanoa hainanensis</name>
    <dbReference type="NCBI Taxonomy" id="560556"/>
    <lineage>
        <taxon>Bacteria</taxon>
        <taxon>Bacillati</taxon>
        <taxon>Actinomycetota</taxon>
        <taxon>Actinomycetes</taxon>
        <taxon>Micromonosporales</taxon>
        <taxon>Micromonosporaceae</taxon>
        <taxon>Asanoa</taxon>
    </lineage>
</organism>
<dbReference type="Pfam" id="PF05656">
    <property type="entry name" value="DUF805"/>
    <property type="match status" value="1"/>
</dbReference>
<reference evidence="2 3" key="1">
    <citation type="submission" date="2017-06" db="EMBL/GenBank/DDBJ databases">
        <authorList>
            <person name="Kim H.J."/>
            <person name="Triplett B.A."/>
        </authorList>
    </citation>
    <scope>NUCLEOTIDE SEQUENCE [LARGE SCALE GENOMIC DNA]</scope>
    <source>
        <strain evidence="2 3">CGMCC 4.5593</strain>
    </source>
</reference>
<evidence type="ECO:0000256" key="1">
    <source>
        <dbReference type="SAM" id="Phobius"/>
    </source>
</evidence>
<dbReference type="Proteomes" id="UP000198362">
    <property type="component" value="Unassembled WGS sequence"/>
</dbReference>
<keyword evidence="3" id="KW-1185">Reference proteome</keyword>